<dbReference type="OrthoDB" id="9804742at2"/>
<dbReference type="Proteomes" id="UP000199110">
    <property type="component" value="Unassembled WGS sequence"/>
</dbReference>
<protein>
    <submittedName>
        <fullName evidence="5">Transcriptional regulator, ArsR family</fullName>
    </submittedName>
</protein>
<dbReference type="CDD" id="cd00090">
    <property type="entry name" value="HTH_ARSR"/>
    <property type="match status" value="1"/>
</dbReference>
<dbReference type="EMBL" id="FORA01000004">
    <property type="protein sequence ID" value="SFJ60662.1"/>
    <property type="molecule type" value="Genomic_DNA"/>
</dbReference>
<keyword evidence="2" id="KW-0238">DNA-binding</keyword>
<evidence type="ECO:0000313" key="5">
    <source>
        <dbReference type="EMBL" id="SFJ60662.1"/>
    </source>
</evidence>
<keyword evidence="1" id="KW-0805">Transcription regulation</keyword>
<dbReference type="Gene3D" id="1.10.10.10">
    <property type="entry name" value="Winged helix-like DNA-binding domain superfamily/Winged helix DNA-binding domain"/>
    <property type="match status" value="1"/>
</dbReference>
<dbReference type="InterPro" id="IPR051011">
    <property type="entry name" value="Metal_resp_trans_reg"/>
</dbReference>
<dbReference type="PANTHER" id="PTHR43132:SF2">
    <property type="entry name" value="ARSENICAL RESISTANCE OPERON REPRESSOR ARSR-RELATED"/>
    <property type="match status" value="1"/>
</dbReference>
<dbReference type="InterPro" id="IPR011991">
    <property type="entry name" value="ArsR-like_HTH"/>
</dbReference>
<dbReference type="GO" id="GO:0003700">
    <property type="term" value="F:DNA-binding transcription factor activity"/>
    <property type="evidence" value="ECO:0007669"/>
    <property type="project" value="InterPro"/>
</dbReference>
<name>A0A1I3SR48_9RHOB</name>
<dbReference type="RefSeq" id="WP_092783156.1">
    <property type="nucleotide sequence ID" value="NZ_FORA01000004.1"/>
</dbReference>
<evidence type="ECO:0000313" key="6">
    <source>
        <dbReference type="Proteomes" id="UP000199110"/>
    </source>
</evidence>
<reference evidence="5 6" key="1">
    <citation type="submission" date="2016-10" db="EMBL/GenBank/DDBJ databases">
        <authorList>
            <person name="de Groot N.N."/>
        </authorList>
    </citation>
    <scope>NUCLEOTIDE SEQUENCE [LARGE SCALE GENOMIC DNA]</scope>
    <source>
        <strain evidence="5 6">DSM 19073</strain>
    </source>
</reference>
<keyword evidence="3" id="KW-0804">Transcription</keyword>
<gene>
    <name evidence="5" type="ORF">SAMN04488095_3232</name>
</gene>
<dbReference type="InterPro" id="IPR036388">
    <property type="entry name" value="WH-like_DNA-bd_sf"/>
</dbReference>
<evidence type="ECO:0000259" key="4">
    <source>
        <dbReference type="PROSITE" id="PS50987"/>
    </source>
</evidence>
<dbReference type="InterPro" id="IPR036390">
    <property type="entry name" value="WH_DNA-bd_sf"/>
</dbReference>
<dbReference type="NCBIfam" id="NF033788">
    <property type="entry name" value="HTH_metalloreg"/>
    <property type="match status" value="1"/>
</dbReference>
<feature type="domain" description="HTH arsR-type" evidence="4">
    <location>
        <begin position="1"/>
        <end position="96"/>
    </location>
</feature>
<dbReference type="PANTHER" id="PTHR43132">
    <property type="entry name" value="ARSENICAL RESISTANCE OPERON REPRESSOR ARSR-RELATED"/>
    <property type="match status" value="1"/>
</dbReference>
<proteinExistence type="predicted"/>
<dbReference type="AlphaFoldDB" id="A0A1I3SR48"/>
<dbReference type="PRINTS" id="PR00778">
    <property type="entry name" value="HTHARSR"/>
</dbReference>
<dbReference type="PROSITE" id="PS50987">
    <property type="entry name" value="HTH_ARSR_2"/>
    <property type="match status" value="1"/>
</dbReference>
<dbReference type="InterPro" id="IPR001845">
    <property type="entry name" value="HTH_ArsR_DNA-bd_dom"/>
</dbReference>
<dbReference type="SUPFAM" id="SSF46785">
    <property type="entry name" value="Winged helix' DNA-binding domain"/>
    <property type="match status" value="1"/>
</dbReference>
<accession>A0A1I3SR48</accession>
<evidence type="ECO:0000256" key="3">
    <source>
        <dbReference type="ARBA" id="ARBA00023163"/>
    </source>
</evidence>
<sequence length="103" mass="11225">MDRLDTTARSLAALGHEARLQIFRLLVRAGDTGMTVGQIGHHLALAPSTLAHHLRSLTDAELVTQERQGREVVNRVDYAVMNRTLAFLTEECCAGIADAKDTA</sequence>
<keyword evidence="6" id="KW-1185">Reference proteome</keyword>
<organism evidence="5 6">
    <name type="scientific">Jannaschia pohangensis</name>
    <dbReference type="NCBI Taxonomy" id="390807"/>
    <lineage>
        <taxon>Bacteria</taxon>
        <taxon>Pseudomonadati</taxon>
        <taxon>Pseudomonadota</taxon>
        <taxon>Alphaproteobacteria</taxon>
        <taxon>Rhodobacterales</taxon>
        <taxon>Roseobacteraceae</taxon>
        <taxon>Jannaschia</taxon>
    </lineage>
</organism>
<dbReference type="SMART" id="SM00418">
    <property type="entry name" value="HTH_ARSR"/>
    <property type="match status" value="1"/>
</dbReference>
<dbReference type="Pfam" id="PF12840">
    <property type="entry name" value="HTH_20"/>
    <property type="match status" value="1"/>
</dbReference>
<evidence type="ECO:0000256" key="2">
    <source>
        <dbReference type="ARBA" id="ARBA00023125"/>
    </source>
</evidence>
<dbReference type="STRING" id="390807.SAMN04488095_3232"/>
<evidence type="ECO:0000256" key="1">
    <source>
        <dbReference type="ARBA" id="ARBA00023015"/>
    </source>
</evidence>
<dbReference type="GO" id="GO:0003677">
    <property type="term" value="F:DNA binding"/>
    <property type="evidence" value="ECO:0007669"/>
    <property type="project" value="UniProtKB-KW"/>
</dbReference>